<dbReference type="SMART" id="SM01043">
    <property type="entry name" value="BTAD"/>
    <property type="match status" value="1"/>
</dbReference>
<dbReference type="Proteomes" id="UP001596011">
    <property type="component" value="Unassembled WGS sequence"/>
</dbReference>
<dbReference type="Pfam" id="PF13424">
    <property type="entry name" value="TPR_12"/>
    <property type="match status" value="1"/>
</dbReference>
<comment type="caution">
    <text evidence="5">The sequence shown here is derived from an EMBL/GenBank/DDBJ whole genome shotgun (WGS) entry which is preliminary data.</text>
</comment>
<proteinExistence type="inferred from homology"/>
<dbReference type="SUPFAM" id="SSF48452">
    <property type="entry name" value="TPR-like"/>
    <property type="match status" value="2"/>
</dbReference>
<dbReference type="InterPro" id="IPR005158">
    <property type="entry name" value="BTAD"/>
</dbReference>
<gene>
    <name evidence="5" type="ORF">ACFO6V_17465</name>
</gene>
<evidence type="ECO:0000259" key="4">
    <source>
        <dbReference type="PROSITE" id="PS51755"/>
    </source>
</evidence>
<dbReference type="SMART" id="SM00028">
    <property type="entry name" value="TPR"/>
    <property type="match status" value="3"/>
</dbReference>
<dbReference type="PROSITE" id="PS51755">
    <property type="entry name" value="OMPR_PHOB"/>
    <property type="match status" value="1"/>
</dbReference>
<dbReference type="InterPro" id="IPR011990">
    <property type="entry name" value="TPR-like_helical_dom_sf"/>
</dbReference>
<reference evidence="6" key="1">
    <citation type="journal article" date="2019" name="Int. J. Syst. Evol. Microbiol.">
        <title>The Global Catalogue of Microorganisms (GCM) 10K type strain sequencing project: providing services to taxonomists for standard genome sequencing and annotation.</title>
        <authorList>
            <consortium name="The Broad Institute Genomics Platform"/>
            <consortium name="The Broad Institute Genome Sequencing Center for Infectious Disease"/>
            <person name="Wu L."/>
            <person name="Ma J."/>
        </authorList>
    </citation>
    <scope>NUCLEOTIDE SEQUENCE [LARGE SCALE GENOMIC DNA]</scope>
    <source>
        <strain evidence="6">CCUG 42722</strain>
    </source>
</reference>
<dbReference type="Pfam" id="PF00486">
    <property type="entry name" value="Trans_reg_C"/>
    <property type="match status" value="1"/>
</dbReference>
<dbReference type="PANTHER" id="PTHR47691">
    <property type="entry name" value="REGULATOR-RELATED"/>
    <property type="match status" value="1"/>
</dbReference>
<dbReference type="SUPFAM" id="SSF52540">
    <property type="entry name" value="P-loop containing nucleoside triphosphate hydrolases"/>
    <property type="match status" value="1"/>
</dbReference>
<dbReference type="SUPFAM" id="SSF46894">
    <property type="entry name" value="C-terminal effector domain of the bipartite response regulators"/>
    <property type="match status" value="1"/>
</dbReference>
<dbReference type="InterPro" id="IPR027417">
    <property type="entry name" value="P-loop_NTPase"/>
</dbReference>
<dbReference type="InterPro" id="IPR049945">
    <property type="entry name" value="AAA_22"/>
</dbReference>
<dbReference type="RefSeq" id="WP_377138169.1">
    <property type="nucleotide sequence ID" value="NZ_JBHSFI010000005.1"/>
</dbReference>
<dbReference type="CDD" id="cd00383">
    <property type="entry name" value="trans_reg_C"/>
    <property type="match status" value="1"/>
</dbReference>
<organism evidence="5 6">
    <name type="scientific">Promicromonospora alba</name>
    <dbReference type="NCBI Taxonomy" id="1616110"/>
    <lineage>
        <taxon>Bacteria</taxon>
        <taxon>Bacillati</taxon>
        <taxon>Actinomycetota</taxon>
        <taxon>Actinomycetes</taxon>
        <taxon>Micrococcales</taxon>
        <taxon>Promicromonosporaceae</taxon>
        <taxon>Promicromonospora</taxon>
    </lineage>
</organism>
<keyword evidence="2 3" id="KW-0238">DNA-binding</keyword>
<dbReference type="SMART" id="SM00862">
    <property type="entry name" value="Trans_reg_C"/>
    <property type="match status" value="1"/>
</dbReference>
<dbReference type="CDD" id="cd15831">
    <property type="entry name" value="BTAD"/>
    <property type="match status" value="1"/>
</dbReference>
<accession>A0ABV9HJH9</accession>
<dbReference type="Gene3D" id="1.25.40.10">
    <property type="entry name" value="Tetratricopeptide repeat domain"/>
    <property type="match status" value="2"/>
</dbReference>
<evidence type="ECO:0000313" key="6">
    <source>
        <dbReference type="Proteomes" id="UP001596011"/>
    </source>
</evidence>
<dbReference type="Gene3D" id="1.10.10.10">
    <property type="entry name" value="Winged helix-like DNA-binding domain superfamily/Winged helix DNA-binding domain"/>
    <property type="match status" value="1"/>
</dbReference>
<dbReference type="Gene3D" id="3.40.50.300">
    <property type="entry name" value="P-loop containing nucleotide triphosphate hydrolases"/>
    <property type="match status" value="1"/>
</dbReference>
<keyword evidence="6" id="KW-1185">Reference proteome</keyword>
<dbReference type="PRINTS" id="PR00364">
    <property type="entry name" value="DISEASERSIST"/>
</dbReference>
<evidence type="ECO:0000256" key="1">
    <source>
        <dbReference type="ARBA" id="ARBA00005820"/>
    </source>
</evidence>
<feature type="DNA-binding region" description="OmpR/PhoB-type" evidence="3">
    <location>
        <begin position="1"/>
        <end position="91"/>
    </location>
</feature>
<name>A0ABV9HJH9_9MICO</name>
<dbReference type="Pfam" id="PF13401">
    <property type="entry name" value="AAA_22"/>
    <property type="match status" value="1"/>
</dbReference>
<dbReference type="InterPro" id="IPR036388">
    <property type="entry name" value="WH-like_DNA-bd_sf"/>
</dbReference>
<dbReference type="PANTHER" id="PTHR47691:SF3">
    <property type="entry name" value="HTH-TYPE TRANSCRIPTIONAL REGULATOR RV0890C-RELATED"/>
    <property type="match status" value="1"/>
</dbReference>
<feature type="domain" description="OmpR/PhoB-type" evidence="4">
    <location>
        <begin position="1"/>
        <end position="91"/>
    </location>
</feature>
<protein>
    <submittedName>
        <fullName evidence="5">BTAD domain-containing putative transcriptional regulator</fullName>
    </submittedName>
</protein>
<dbReference type="InterPro" id="IPR016032">
    <property type="entry name" value="Sig_transdc_resp-reg_C-effctor"/>
</dbReference>
<comment type="similarity">
    <text evidence="1">Belongs to the AfsR/DnrI/RedD regulatory family.</text>
</comment>
<dbReference type="EMBL" id="JBHSFI010000005">
    <property type="protein sequence ID" value="MFC4630043.1"/>
    <property type="molecule type" value="Genomic_DNA"/>
</dbReference>
<sequence>MSTAEFRVLGPLEAIIEGTSVPLGGPRPRALLGVLLANAGRPVSTDRLIDQLWGERPPATVRTSLQVHVSGLRKVLGDRLVTAPSGYLLDAEPTEVDALTFETLVSAARSARTDHPARAAADLATALDLWRGEPYAGVPDGPEVLAARTRLAELRLVALEDRLDADLAIGRHAHLISELSGLVAEHPTRQRLASLHLLALYRCGRVTEALESFRRLEARLACEFGVEPGSELAALARAIERRDPTLDPPSSIPVSASRFIGRRHELEHLADRLSHTRLLTLTGPGGAGKTRLAFELARDTEADHRDGVRVVELATSAPGSPVAERVAAAFGIRPRTSEPISQVLVAQLRSSRALIVLDNCEHLADDCARLAADLLAGCQGLRILATSREPLGVPGEQVWPVSGLSRTEAIRLLAVRGAEARRGFTIDGGNVGAAAELCRRLSGLPLAIELAAAQLRALSLAEIGDGLGLSDARSRTAPDRHRTMRATIDWSYQLLTPDEQAMLRGLSVFAGGFGRDAAEAVTGRSHDVLVRLVDQSLMSVELLADGARYRMLDLVQRYAAERLERYEPDESLRLRQRHAAWYAAQAETANRERFDPTWLPRLTREIPDLRAAVGWCLGEGDDVERALRIAASLWWFWGDHGLAVEAWDWLRRGLTAADSLPGRLRAETYRAASALARANGDDPAARRLGEQALRVCRELPDPLGVVSALNGLAFTALAQADNEAALEYAQECRQRTEAMGDALRTASAFNPLGMALRGLGRPDEARAAFSSARERSEALGYTTGEAFALSNLAGMARTEGDLAGSRALYLRSLRLYRGAELETGQLDALDGLAGLVLAEGRADEALRLLTITDRERERLDARPFSVDREADREATRSGAHAALGERAGAVTASASVLPLGAAVDELL</sequence>
<evidence type="ECO:0000256" key="2">
    <source>
        <dbReference type="ARBA" id="ARBA00023125"/>
    </source>
</evidence>
<dbReference type="Pfam" id="PF03704">
    <property type="entry name" value="BTAD"/>
    <property type="match status" value="1"/>
</dbReference>
<dbReference type="InterPro" id="IPR001867">
    <property type="entry name" value="OmpR/PhoB-type_DNA-bd"/>
</dbReference>
<evidence type="ECO:0000313" key="5">
    <source>
        <dbReference type="EMBL" id="MFC4630043.1"/>
    </source>
</evidence>
<dbReference type="InterPro" id="IPR019734">
    <property type="entry name" value="TPR_rpt"/>
</dbReference>
<evidence type="ECO:0000256" key="3">
    <source>
        <dbReference type="PROSITE-ProRule" id="PRU01091"/>
    </source>
</evidence>